<dbReference type="AlphaFoldDB" id="A0A8U0IM28"/>
<evidence type="ECO:0000259" key="3">
    <source>
        <dbReference type="SMART" id="SM00460"/>
    </source>
</evidence>
<dbReference type="Pfam" id="PF11992">
    <property type="entry name" value="TgpA_N"/>
    <property type="match status" value="1"/>
</dbReference>
<dbReference type="InterPro" id="IPR002931">
    <property type="entry name" value="Transglutaminase-like"/>
</dbReference>
<feature type="transmembrane region" description="Helical" evidence="2">
    <location>
        <begin position="203"/>
        <end position="221"/>
    </location>
</feature>
<dbReference type="RefSeq" id="WP_248656588.1">
    <property type="nucleotide sequence ID" value="NZ_CP096658.1"/>
</dbReference>
<accession>A0A8U0IM28</accession>
<dbReference type="Pfam" id="PF13559">
    <property type="entry name" value="DUF4129"/>
    <property type="match status" value="1"/>
</dbReference>
<evidence type="ECO:0000313" key="4">
    <source>
        <dbReference type="EMBL" id="UPW02203.1"/>
    </source>
</evidence>
<feature type="transmembrane region" description="Helical" evidence="2">
    <location>
        <begin position="173"/>
        <end position="191"/>
    </location>
</feature>
<evidence type="ECO:0000256" key="1">
    <source>
        <dbReference type="SAM" id="MobiDB-lite"/>
    </source>
</evidence>
<feature type="transmembrane region" description="Helical" evidence="2">
    <location>
        <begin position="20"/>
        <end position="38"/>
    </location>
</feature>
<proteinExistence type="predicted"/>
<dbReference type="PANTHER" id="PTHR42736">
    <property type="entry name" value="PROTEIN-GLUTAMINE GAMMA-GLUTAMYLTRANSFERASE"/>
    <property type="match status" value="1"/>
</dbReference>
<dbReference type="EMBL" id="CP096658">
    <property type="protein sequence ID" value="UPW02203.1"/>
    <property type="molecule type" value="Genomic_DNA"/>
</dbReference>
<dbReference type="Gene3D" id="3.10.620.30">
    <property type="match status" value="1"/>
</dbReference>
<dbReference type="PANTHER" id="PTHR42736:SF1">
    <property type="entry name" value="PROTEIN-GLUTAMINE GAMMA-GLUTAMYLTRANSFERASE"/>
    <property type="match status" value="1"/>
</dbReference>
<keyword evidence="5" id="KW-1185">Reference proteome</keyword>
<name>A0A8U0IM28_9EURY</name>
<dbReference type="InterPro" id="IPR038765">
    <property type="entry name" value="Papain-like_cys_pep_sf"/>
</dbReference>
<evidence type="ECO:0000313" key="5">
    <source>
        <dbReference type="Proteomes" id="UP000830434"/>
    </source>
</evidence>
<feature type="compositionally biased region" description="Low complexity" evidence="1">
    <location>
        <begin position="554"/>
        <end position="572"/>
    </location>
</feature>
<feature type="transmembrane region" description="Helical" evidence="2">
    <location>
        <begin position="45"/>
        <end position="67"/>
    </location>
</feature>
<keyword evidence="2" id="KW-0472">Membrane</keyword>
<dbReference type="KEGG" id="haxz:M0R88_08935"/>
<organism evidence="4 5">
    <name type="scientific">Halorussus gelatinilyticus</name>
    <dbReference type="NCBI Taxonomy" id="2937524"/>
    <lineage>
        <taxon>Archaea</taxon>
        <taxon>Methanobacteriati</taxon>
        <taxon>Methanobacteriota</taxon>
        <taxon>Stenosarchaea group</taxon>
        <taxon>Halobacteria</taxon>
        <taxon>Halobacteriales</taxon>
        <taxon>Haladaptataceae</taxon>
        <taxon>Halorussus</taxon>
    </lineage>
</organism>
<keyword evidence="2" id="KW-1133">Transmembrane helix</keyword>
<evidence type="ECO:0000256" key="2">
    <source>
        <dbReference type="SAM" id="Phobius"/>
    </source>
</evidence>
<feature type="transmembrane region" description="Helical" evidence="2">
    <location>
        <begin position="150"/>
        <end position="167"/>
    </location>
</feature>
<gene>
    <name evidence="4" type="ORF">M0R88_08935</name>
</gene>
<feature type="transmembrane region" description="Helical" evidence="2">
    <location>
        <begin position="73"/>
        <end position="92"/>
    </location>
</feature>
<dbReference type="Proteomes" id="UP000830434">
    <property type="component" value="Chromosome"/>
</dbReference>
<dbReference type="InterPro" id="IPR052901">
    <property type="entry name" value="Bact_TGase-like"/>
</dbReference>
<dbReference type="SMART" id="SM00460">
    <property type="entry name" value="TGc"/>
    <property type="match status" value="1"/>
</dbReference>
<dbReference type="SUPFAM" id="SSF54001">
    <property type="entry name" value="Cysteine proteinases"/>
    <property type="match status" value="1"/>
</dbReference>
<keyword evidence="2" id="KW-0812">Transmembrane</keyword>
<feature type="transmembrane region" description="Helical" evidence="2">
    <location>
        <begin position="126"/>
        <end position="145"/>
    </location>
</feature>
<feature type="domain" description="Transglutaminase-like" evidence="3">
    <location>
        <begin position="450"/>
        <end position="520"/>
    </location>
</feature>
<reference evidence="4" key="1">
    <citation type="submission" date="2022-04" db="EMBL/GenBank/DDBJ databases">
        <title>Diverse halophilic archaea isolated from saline environments.</title>
        <authorList>
            <person name="Cui H.-L."/>
        </authorList>
    </citation>
    <scope>NUCLEOTIDE SEQUENCE</scope>
    <source>
        <strain evidence="4">XZYJT40</strain>
    </source>
</reference>
<feature type="compositionally biased region" description="Gly residues" evidence="1">
    <location>
        <begin position="612"/>
        <end position="624"/>
    </location>
</feature>
<protein>
    <submittedName>
        <fullName evidence="4">DUF3488 and transglutaminase-like domain-containing protein</fullName>
    </submittedName>
</protein>
<dbReference type="InterPro" id="IPR025403">
    <property type="entry name" value="TgpA-like_C"/>
</dbReference>
<dbReference type="Pfam" id="PF01841">
    <property type="entry name" value="Transglut_core"/>
    <property type="match status" value="1"/>
</dbReference>
<dbReference type="GeneID" id="72189976"/>
<feature type="region of interest" description="Disordered" evidence="1">
    <location>
        <begin position="515"/>
        <end position="628"/>
    </location>
</feature>
<sequence>MSADRAVGTDFEFGDVDVSYHWLAVGSLGVTMVAYLSVLFHITDIVGGTATLAALVAATLLAGAATARRLRPLQAAALAFVLLAVGLVGYYLAVPSAYLVALSLGKVVADNVALLTGLSVLRMTEVGAWALGVAPAMVFAPWYLVLRRRYALAVGAAGTALGFFVLTGDLSNFATLVGTLGATASLGFGTLAHRGGTAAQVDILAVVLVAMVVLASTVSVVPGGAKSPILPGSGASTPTVEQAFVTNEERVSIQGSIRLSPKVRFTVESSEPAYWRVAAYDRYDGNGWIRTGDATPYRSRPAPPGPTRSVVQSVTVEAERMAAMPAAWKPTRLTSGDRENTRISSLGAFDPVGALREGESYTVVSRVPDATESQLRRAGTDYPEYVEKRYLQVPGSSADRILQRTNRITAAANATTPYEKANAVERWLESNKAYSKDISRPDGNIAESFIFDMQKGYCTYYATAMVTMLRTQDVPARFVVGYTSGQRVAEDEWVVRGLDSHAWVEVYFPRIGWVKFDPTPGGPRQQVENSRVEQARESNVSDVDTGESARGTWTPTTTETTADPGGTETTADPAGTETTGPATSGPDIPARQPINPGDGIGGTVGEFTTTDAGGGASGDEGGGIPISMPSREQAALGALVVVGLLAAARRIGLLARLQRAVWLRWQPRRDPETDVSRAFERLERLLAGEYREREPGETPREYLAALQSRYDVDDRAERVGTIYEQVRYAGATDDGLADEAVSLVDELVRDRRGLLGR</sequence>
<dbReference type="InterPro" id="IPR021878">
    <property type="entry name" value="TgpA_N"/>
</dbReference>